<dbReference type="PANTHER" id="PTHR11266:SF17">
    <property type="entry name" value="PROTEIN MPV17"/>
    <property type="match status" value="1"/>
</dbReference>
<evidence type="ECO:0000256" key="2">
    <source>
        <dbReference type="ARBA" id="ARBA00006824"/>
    </source>
</evidence>
<dbReference type="GO" id="GO:0005739">
    <property type="term" value="C:mitochondrion"/>
    <property type="evidence" value="ECO:0007669"/>
    <property type="project" value="TreeGrafter"/>
</dbReference>
<dbReference type="PANTHER" id="PTHR11266">
    <property type="entry name" value="PEROXISOMAL MEMBRANE PROTEIN 2, PXMP2 MPV17"/>
    <property type="match status" value="1"/>
</dbReference>
<evidence type="ECO:0000256" key="3">
    <source>
        <dbReference type="ARBA" id="ARBA00022692"/>
    </source>
</evidence>
<comment type="caution">
    <text evidence="7">The sequence shown here is derived from an EMBL/GenBank/DDBJ whole genome shotgun (WGS) entry which is preliminary data.</text>
</comment>
<reference evidence="7" key="2">
    <citation type="submission" date="2020-03" db="EMBL/GenBank/DDBJ databases">
        <authorList>
            <person name="Fu F.-F."/>
            <person name="Chen J."/>
        </authorList>
    </citation>
    <scope>NUCLEOTIDE SEQUENCE</scope>
    <source>
        <strain evidence="7">Lc1</strain>
    </source>
</reference>
<sequence>MLGWYQARLAARPLLTQSITTAILFATGDLTAQQLVEKRGLEKHEWARTGRMALYGGRQTLWMSKPMLTSPAVFGPAATTWFKFLQNNVVLRNKNLEILARVGVDQGVFAPVMIGVFLSSMAVLEGVPPQEKLEKSYTTALTSNYMLWPFVQMVNFKLVPLHHRVLFVNVISIGWNSYLSFLNSQK</sequence>
<dbReference type="InterPro" id="IPR007248">
    <property type="entry name" value="Mpv17_PMP22"/>
</dbReference>
<proteinExistence type="inferred from homology"/>
<dbReference type="AlphaFoldDB" id="A0A8H4CJZ9"/>
<dbReference type="Pfam" id="PF04117">
    <property type="entry name" value="Mpv17_PMP22"/>
    <property type="match status" value="1"/>
</dbReference>
<evidence type="ECO:0000313" key="7">
    <source>
        <dbReference type="EMBL" id="KAF3805214.1"/>
    </source>
</evidence>
<dbReference type="EMBL" id="WVTB01000045">
    <property type="protein sequence ID" value="KAF3805214.1"/>
    <property type="molecule type" value="Genomic_DNA"/>
</dbReference>
<evidence type="ECO:0000256" key="6">
    <source>
        <dbReference type="RuleBase" id="RU363053"/>
    </source>
</evidence>
<dbReference type="GeneID" id="69009155"/>
<evidence type="ECO:0000256" key="5">
    <source>
        <dbReference type="ARBA" id="ARBA00023136"/>
    </source>
</evidence>
<keyword evidence="8" id="KW-1185">Reference proteome</keyword>
<keyword evidence="3" id="KW-0812">Transmembrane</keyword>
<evidence type="ECO:0000313" key="8">
    <source>
        <dbReference type="Proteomes" id="UP000613401"/>
    </source>
</evidence>
<comment type="similarity">
    <text evidence="2 6">Belongs to the peroxisomal membrane protein PXMP2/4 family.</text>
</comment>
<evidence type="ECO:0000256" key="4">
    <source>
        <dbReference type="ARBA" id="ARBA00022989"/>
    </source>
</evidence>
<dbReference type="RefSeq" id="XP_045264373.1">
    <property type="nucleotide sequence ID" value="XM_045402091.1"/>
</dbReference>
<comment type="subcellular location">
    <subcellularLocation>
        <location evidence="1">Membrane</location>
        <topology evidence="1">Multi-pass membrane protein</topology>
    </subcellularLocation>
</comment>
<keyword evidence="4" id="KW-1133">Transmembrane helix</keyword>
<keyword evidence="5" id="KW-0472">Membrane</keyword>
<reference evidence="7" key="1">
    <citation type="journal article" date="2020" name="Phytopathology">
        <title>Genome sequence and comparative analysis of Colletotrichum gloeosporioides isolated from Liriodendron leaves.</title>
        <authorList>
            <person name="Fu F.F."/>
            <person name="Hao Z."/>
            <person name="Wang P."/>
            <person name="Lu Y."/>
            <person name="Xue L.J."/>
            <person name="Wei G."/>
            <person name="Tian Y."/>
            <person name="Baishi H."/>
            <person name="Xu H."/>
            <person name="Shi J."/>
            <person name="Cheng T."/>
            <person name="Wang G."/>
            <person name="Yi Y."/>
            <person name="Chen J."/>
        </authorList>
    </citation>
    <scope>NUCLEOTIDE SEQUENCE</scope>
    <source>
        <strain evidence="7">Lc1</strain>
    </source>
</reference>
<evidence type="ECO:0000256" key="1">
    <source>
        <dbReference type="ARBA" id="ARBA00004141"/>
    </source>
</evidence>
<organism evidence="7 8">
    <name type="scientific">Colletotrichum gloeosporioides</name>
    <name type="common">Anthracnose fungus</name>
    <name type="synonym">Glomerella cingulata</name>
    <dbReference type="NCBI Taxonomy" id="474922"/>
    <lineage>
        <taxon>Eukaryota</taxon>
        <taxon>Fungi</taxon>
        <taxon>Dikarya</taxon>
        <taxon>Ascomycota</taxon>
        <taxon>Pezizomycotina</taxon>
        <taxon>Sordariomycetes</taxon>
        <taxon>Hypocreomycetidae</taxon>
        <taxon>Glomerellales</taxon>
        <taxon>Glomerellaceae</taxon>
        <taxon>Colletotrichum</taxon>
        <taxon>Colletotrichum gloeosporioides species complex</taxon>
    </lineage>
</organism>
<name>A0A8H4CJZ9_COLGL</name>
<accession>A0A8H4CJZ9</accession>
<dbReference type="GO" id="GO:0016020">
    <property type="term" value="C:membrane"/>
    <property type="evidence" value="ECO:0007669"/>
    <property type="project" value="UniProtKB-SubCell"/>
</dbReference>
<dbReference type="Proteomes" id="UP000613401">
    <property type="component" value="Unassembled WGS sequence"/>
</dbReference>
<gene>
    <name evidence="7" type="ORF">GCG54_00001991</name>
</gene>
<protein>
    <submittedName>
        <fullName evidence="7">Protein sym-1</fullName>
    </submittedName>
</protein>